<proteinExistence type="predicted"/>
<gene>
    <name evidence="2" type="ORF">PDE_00929</name>
</gene>
<protein>
    <submittedName>
        <fullName evidence="2">Uncharacterized protein</fullName>
    </submittedName>
</protein>
<evidence type="ECO:0000313" key="3">
    <source>
        <dbReference type="Proteomes" id="UP000019376"/>
    </source>
</evidence>
<dbReference type="HOGENOM" id="CLU_1741210_0_0_1"/>
<reference evidence="2 3" key="1">
    <citation type="journal article" date="2013" name="PLoS ONE">
        <title>Genomic and secretomic analyses reveal unique features of the lignocellulolytic enzyme system of Penicillium decumbens.</title>
        <authorList>
            <person name="Liu G."/>
            <person name="Zhang L."/>
            <person name="Wei X."/>
            <person name="Zou G."/>
            <person name="Qin Y."/>
            <person name="Ma L."/>
            <person name="Li J."/>
            <person name="Zheng H."/>
            <person name="Wang S."/>
            <person name="Wang C."/>
            <person name="Xun L."/>
            <person name="Zhao G.-P."/>
            <person name="Zhou Z."/>
            <person name="Qu Y."/>
        </authorList>
    </citation>
    <scope>NUCLEOTIDE SEQUENCE [LARGE SCALE GENOMIC DNA]</scope>
    <source>
        <strain evidence="3">114-2 / CGMCC 5302</strain>
    </source>
</reference>
<dbReference type="Proteomes" id="UP000019376">
    <property type="component" value="Unassembled WGS sequence"/>
</dbReference>
<evidence type="ECO:0000313" key="2">
    <source>
        <dbReference type="EMBL" id="EPS25993.1"/>
    </source>
</evidence>
<evidence type="ECO:0000256" key="1">
    <source>
        <dbReference type="SAM" id="MobiDB-lite"/>
    </source>
</evidence>
<dbReference type="AlphaFoldDB" id="S8AJM3"/>
<accession>S8AJM3</accession>
<feature type="region of interest" description="Disordered" evidence="1">
    <location>
        <begin position="1"/>
        <end position="36"/>
    </location>
</feature>
<sequence length="150" mass="16700">MNSDLSSSRSSPEPRLTYNPTLEPPSQRATAEKASTPTPYESFSFLQIVNKVVHLEQKCKSLEEKVVFLEQQSVKAVPDTMASTFILQTKPHGHHHVTPSSSYNHAEISSENETWSLSLEEPMDTDSSCDTGEMGMKDFIRVVERCGGSH</sequence>
<keyword evidence="3" id="KW-1185">Reference proteome</keyword>
<dbReference type="EMBL" id="KB644408">
    <property type="protein sequence ID" value="EPS25993.1"/>
    <property type="molecule type" value="Genomic_DNA"/>
</dbReference>
<feature type="compositionally biased region" description="Polar residues" evidence="1">
    <location>
        <begin position="27"/>
        <end position="36"/>
    </location>
</feature>
<organism evidence="2 3">
    <name type="scientific">Penicillium oxalicum (strain 114-2 / CGMCC 5302)</name>
    <name type="common">Penicillium decumbens</name>
    <dbReference type="NCBI Taxonomy" id="933388"/>
    <lineage>
        <taxon>Eukaryota</taxon>
        <taxon>Fungi</taxon>
        <taxon>Dikarya</taxon>
        <taxon>Ascomycota</taxon>
        <taxon>Pezizomycotina</taxon>
        <taxon>Eurotiomycetes</taxon>
        <taxon>Eurotiomycetidae</taxon>
        <taxon>Eurotiales</taxon>
        <taxon>Aspergillaceae</taxon>
        <taxon>Penicillium</taxon>
    </lineage>
</organism>
<feature type="compositionally biased region" description="Low complexity" evidence="1">
    <location>
        <begin position="1"/>
        <end position="11"/>
    </location>
</feature>
<name>S8AJM3_PENO1</name>